<feature type="chain" id="PRO_5014789678" description="Aminotransferase-like plant mobile domain-containing protein" evidence="2">
    <location>
        <begin position="22"/>
        <end position="278"/>
    </location>
</feature>
<keyword evidence="2" id="KW-0732">Signal</keyword>
<feature type="signal peptide" evidence="2">
    <location>
        <begin position="1"/>
        <end position="21"/>
    </location>
</feature>
<evidence type="ECO:0000256" key="2">
    <source>
        <dbReference type="SAM" id="SignalP"/>
    </source>
</evidence>
<sequence length="278" mass="31276">MAKAFILYLISITLDCNTSQTVPVRWLHLLVNFQRTAQYKWGKVALANLYADFDTVSQGATTSFVSPWRIWSYTILAVRYLGCLDFIKESVCKEFFDSLTPEQALREWASIDVEKRAYSLAFRDSGVLCLLHGQVRTWYLYLHCSSPSFFMRLLMSSLTCGGQASLFWIDWMRMAPADVPSTNGSVPADPVGLANIILPSWSVPLYRADGHLREATHADLNYMFQLCGNMKIIMTNLSRDSFSKPLGSSSKGAQANLDATDLEDDDDDALEAQRGRHV</sequence>
<protein>
    <recommendedName>
        <fullName evidence="4">Aminotransferase-like plant mobile domain-containing protein</fullName>
    </recommendedName>
</protein>
<evidence type="ECO:0000313" key="3">
    <source>
        <dbReference type="EMBL" id="SPD06328.1"/>
    </source>
</evidence>
<dbReference type="EMBL" id="OIVN01002778">
    <property type="protein sequence ID" value="SPD06328.1"/>
    <property type="molecule type" value="Genomic_DNA"/>
</dbReference>
<organism evidence="3">
    <name type="scientific">Fagus sylvatica</name>
    <name type="common">Beechnut</name>
    <dbReference type="NCBI Taxonomy" id="28930"/>
    <lineage>
        <taxon>Eukaryota</taxon>
        <taxon>Viridiplantae</taxon>
        <taxon>Streptophyta</taxon>
        <taxon>Embryophyta</taxon>
        <taxon>Tracheophyta</taxon>
        <taxon>Spermatophyta</taxon>
        <taxon>Magnoliopsida</taxon>
        <taxon>eudicotyledons</taxon>
        <taxon>Gunneridae</taxon>
        <taxon>Pentapetalae</taxon>
        <taxon>rosids</taxon>
        <taxon>fabids</taxon>
        <taxon>Fagales</taxon>
        <taxon>Fagaceae</taxon>
        <taxon>Fagus</taxon>
    </lineage>
</organism>
<reference evidence="3" key="1">
    <citation type="submission" date="2018-02" db="EMBL/GenBank/DDBJ databases">
        <authorList>
            <person name="Cohen D.B."/>
            <person name="Kent A.D."/>
        </authorList>
    </citation>
    <scope>NUCLEOTIDE SEQUENCE</scope>
</reference>
<feature type="compositionally biased region" description="Acidic residues" evidence="1">
    <location>
        <begin position="260"/>
        <end position="270"/>
    </location>
</feature>
<gene>
    <name evidence="3" type="ORF">FSB_LOCUS34210</name>
</gene>
<feature type="region of interest" description="Disordered" evidence="1">
    <location>
        <begin position="245"/>
        <end position="278"/>
    </location>
</feature>
<evidence type="ECO:0000256" key="1">
    <source>
        <dbReference type="SAM" id="MobiDB-lite"/>
    </source>
</evidence>
<dbReference type="AlphaFoldDB" id="A0A2N9H3D7"/>
<proteinExistence type="predicted"/>
<accession>A0A2N9H3D7</accession>
<name>A0A2N9H3D7_FAGSY</name>
<evidence type="ECO:0008006" key="4">
    <source>
        <dbReference type="Google" id="ProtNLM"/>
    </source>
</evidence>